<organism evidence="2 3">
    <name type="scientific">Dactylococcopsis salina (strain PCC 8305)</name>
    <name type="common">Myxobactron salinum</name>
    <dbReference type="NCBI Taxonomy" id="13035"/>
    <lineage>
        <taxon>Bacteria</taxon>
        <taxon>Bacillati</taxon>
        <taxon>Cyanobacteriota</taxon>
        <taxon>Cyanophyceae</taxon>
        <taxon>Nodosilineales</taxon>
        <taxon>Cymatolegaceae</taxon>
        <taxon>Dactylococcopsis</taxon>
    </lineage>
</organism>
<dbReference type="STRING" id="13035.Dacsa_3385"/>
<feature type="compositionally biased region" description="Low complexity" evidence="1">
    <location>
        <begin position="37"/>
        <end position="61"/>
    </location>
</feature>
<feature type="compositionally biased region" description="Polar residues" evidence="1">
    <location>
        <begin position="226"/>
        <end position="240"/>
    </location>
</feature>
<dbReference type="KEGG" id="dsl:Dacsa_3385"/>
<dbReference type="Proteomes" id="UP000010482">
    <property type="component" value="Chromosome"/>
</dbReference>
<dbReference type="eggNOG" id="COG3266">
    <property type="taxonomic scope" value="Bacteria"/>
</dbReference>
<dbReference type="EMBL" id="CP003944">
    <property type="protein sequence ID" value="AFZ51884.1"/>
    <property type="molecule type" value="Genomic_DNA"/>
</dbReference>
<sequence>MVSLFIVLIAGGITLSLNWYRKQVKTMITSSPPLSQPIENTSSPSSENPLSPLPKNLSQKPNLQLSESLKTLDNLSPPSSIDPPSSPTPMETISIPKKTPIPEKKPPLSSPEIPETIEAPQLPPLAKFKKQRTSSTITPSNPTSQLSEVKKYFQAKWQPPENLKQHLEYQLLINADGTLQEITPLGIISETYLSRLPLPESNEDFVSPSPTEKPQKMRLVFPPNGNIKTFLTNGHPQAPSSHGGVRMTD</sequence>
<proteinExistence type="predicted"/>
<feature type="compositionally biased region" description="Low complexity" evidence="1">
    <location>
        <begin position="133"/>
        <end position="144"/>
    </location>
</feature>
<gene>
    <name evidence="2" type="ORF">Dacsa_3385</name>
</gene>
<protein>
    <submittedName>
        <fullName evidence="2">Uncharacterized protein</fullName>
    </submittedName>
</protein>
<keyword evidence="3" id="KW-1185">Reference proteome</keyword>
<accession>K9YY92</accession>
<feature type="region of interest" description="Disordered" evidence="1">
    <location>
        <begin position="30"/>
        <end position="144"/>
    </location>
</feature>
<evidence type="ECO:0000256" key="1">
    <source>
        <dbReference type="SAM" id="MobiDB-lite"/>
    </source>
</evidence>
<reference evidence="2" key="1">
    <citation type="submission" date="2012-04" db="EMBL/GenBank/DDBJ databases">
        <title>Finished genome of Dactylococcopsis salina PCC 8305.</title>
        <authorList>
            <consortium name="US DOE Joint Genome Institute"/>
            <person name="Gugger M."/>
            <person name="Coursin T."/>
            <person name="Rippka R."/>
            <person name="Tandeau De Marsac N."/>
            <person name="Huntemann M."/>
            <person name="Wei C.-L."/>
            <person name="Han J."/>
            <person name="Detter J.C."/>
            <person name="Han C."/>
            <person name="Tapia R."/>
            <person name="Daligault H."/>
            <person name="Chen A."/>
            <person name="Krypides N."/>
            <person name="Mavromatis K."/>
            <person name="Markowitz V."/>
            <person name="Szeto E."/>
            <person name="Ivanova N."/>
            <person name="Ovchinnikova G."/>
            <person name="Pagani I."/>
            <person name="Pati A."/>
            <person name="Goodwin L."/>
            <person name="Peters L."/>
            <person name="Pitluck S."/>
            <person name="Woyke T."/>
            <person name="Kerfeld C."/>
        </authorList>
    </citation>
    <scope>NUCLEOTIDE SEQUENCE [LARGE SCALE GENOMIC DNA]</scope>
    <source>
        <strain evidence="2">PCC 8305</strain>
    </source>
</reference>
<evidence type="ECO:0000313" key="2">
    <source>
        <dbReference type="EMBL" id="AFZ51884.1"/>
    </source>
</evidence>
<feature type="compositionally biased region" description="Low complexity" evidence="1">
    <location>
        <begin position="88"/>
        <end position="98"/>
    </location>
</feature>
<feature type="region of interest" description="Disordered" evidence="1">
    <location>
        <begin position="223"/>
        <end position="249"/>
    </location>
</feature>
<dbReference type="HOGENOM" id="CLU_1114373_0_0_3"/>
<name>K9YY92_DACS8</name>
<evidence type="ECO:0000313" key="3">
    <source>
        <dbReference type="Proteomes" id="UP000010482"/>
    </source>
</evidence>
<feature type="compositionally biased region" description="Polar residues" evidence="1">
    <location>
        <begin position="62"/>
        <end position="74"/>
    </location>
</feature>
<dbReference type="AlphaFoldDB" id="K9YY92"/>